<dbReference type="GO" id="GO:0030008">
    <property type="term" value="C:TRAPP complex"/>
    <property type="evidence" value="ECO:0007669"/>
    <property type="project" value="TreeGrafter"/>
</dbReference>
<dbReference type="AlphaFoldDB" id="A0A1E3PLJ7"/>
<accession>A0A1E3PLJ7</accession>
<proteinExistence type="predicted"/>
<dbReference type="Gene3D" id="1.25.40.10">
    <property type="entry name" value="Tetratricopeptide repeat domain"/>
    <property type="match status" value="1"/>
</dbReference>
<keyword evidence="2" id="KW-1185">Reference proteome</keyword>
<dbReference type="GO" id="GO:0005794">
    <property type="term" value="C:Golgi apparatus"/>
    <property type="evidence" value="ECO:0007669"/>
    <property type="project" value="TreeGrafter"/>
</dbReference>
<organism evidence="1 2">
    <name type="scientific">Nadsonia fulvescens var. elongata DSM 6958</name>
    <dbReference type="NCBI Taxonomy" id="857566"/>
    <lineage>
        <taxon>Eukaryota</taxon>
        <taxon>Fungi</taxon>
        <taxon>Dikarya</taxon>
        <taxon>Ascomycota</taxon>
        <taxon>Saccharomycotina</taxon>
        <taxon>Dipodascomycetes</taxon>
        <taxon>Dipodascales</taxon>
        <taxon>Dipodascales incertae sedis</taxon>
        <taxon>Nadsonia</taxon>
    </lineage>
</organism>
<reference evidence="1 2" key="1">
    <citation type="journal article" date="2016" name="Proc. Natl. Acad. Sci. U.S.A.">
        <title>Comparative genomics of biotechnologically important yeasts.</title>
        <authorList>
            <person name="Riley R."/>
            <person name="Haridas S."/>
            <person name="Wolfe K.H."/>
            <person name="Lopes M.R."/>
            <person name="Hittinger C.T."/>
            <person name="Goeker M."/>
            <person name="Salamov A.A."/>
            <person name="Wisecaver J.H."/>
            <person name="Long T.M."/>
            <person name="Calvey C.H."/>
            <person name="Aerts A.L."/>
            <person name="Barry K.W."/>
            <person name="Choi C."/>
            <person name="Clum A."/>
            <person name="Coughlan A.Y."/>
            <person name="Deshpande S."/>
            <person name="Douglass A.P."/>
            <person name="Hanson S.J."/>
            <person name="Klenk H.-P."/>
            <person name="LaButti K.M."/>
            <person name="Lapidus A."/>
            <person name="Lindquist E.A."/>
            <person name="Lipzen A.M."/>
            <person name="Meier-Kolthoff J.P."/>
            <person name="Ohm R.A."/>
            <person name="Otillar R.P."/>
            <person name="Pangilinan J.L."/>
            <person name="Peng Y."/>
            <person name="Rokas A."/>
            <person name="Rosa C.A."/>
            <person name="Scheuner C."/>
            <person name="Sibirny A.A."/>
            <person name="Slot J.C."/>
            <person name="Stielow J.B."/>
            <person name="Sun H."/>
            <person name="Kurtzman C.P."/>
            <person name="Blackwell M."/>
            <person name="Grigoriev I.V."/>
            <person name="Jeffries T.W."/>
        </authorList>
    </citation>
    <scope>NUCLEOTIDE SEQUENCE [LARGE SCALE GENOMIC DNA]</scope>
    <source>
        <strain evidence="1 2">DSM 6958</strain>
    </source>
</reference>
<dbReference type="PANTHER" id="PTHR21581">
    <property type="entry name" value="D-ALANYL-D-ALANINE CARBOXYPEPTIDASE"/>
    <property type="match status" value="1"/>
</dbReference>
<evidence type="ECO:0000313" key="1">
    <source>
        <dbReference type="EMBL" id="ODQ66064.1"/>
    </source>
</evidence>
<dbReference type="OrthoDB" id="4095135at2759"/>
<dbReference type="EMBL" id="KV454409">
    <property type="protein sequence ID" value="ODQ66064.1"/>
    <property type="molecule type" value="Genomic_DNA"/>
</dbReference>
<dbReference type="PANTHER" id="PTHR21581:SF6">
    <property type="entry name" value="TRAFFICKING PROTEIN PARTICLE COMPLEX SUBUNIT 12"/>
    <property type="match status" value="1"/>
</dbReference>
<dbReference type="InterPro" id="IPR011990">
    <property type="entry name" value="TPR-like_helical_dom_sf"/>
</dbReference>
<dbReference type="STRING" id="857566.A0A1E3PLJ7"/>
<protein>
    <submittedName>
        <fullName evidence="1">Uncharacterized protein</fullName>
    </submittedName>
</protein>
<gene>
    <name evidence="1" type="ORF">NADFUDRAFT_46607</name>
</gene>
<name>A0A1E3PLJ7_9ASCO</name>
<evidence type="ECO:0000313" key="2">
    <source>
        <dbReference type="Proteomes" id="UP000095009"/>
    </source>
</evidence>
<dbReference type="Proteomes" id="UP000095009">
    <property type="component" value="Unassembled WGS sequence"/>
</dbReference>
<sequence length="374" mass="42088">MSLSELISRKLHILAAERARDEIISYRSQNETGLFSISECIEIFNLWYIRLTCLVRTRYAKVFHEEARQLGDLSSEYLRIKGDPKARETGTSIVPWSLRIFVVKLQANGDSQAGIARFYALAREARIESWKAKETKIHSIPIEEDNSREICVSSEIWDGRLRKLGVYIAATLIGMHDYTAAISLLRQMYETLQDKINNMGEGTTDEIESNKAFLYEITQIIGLTYLTIGDTLSAREWFNGMPQSANTRLNLAICSMADEDWAAAETALTLSDEEVGELLSERGESHVSQSKLLLAEFINNMSIVKLHQGHVDQSLELLGSIIEKGIVISNIIFNISTLLELQHENSSLAKAKLMLKVRENGAIAMPTYSCFKTA</sequence>